<dbReference type="FunFam" id="3.40.630.30:FF:000064">
    <property type="entry name" value="GNAT family acetyltransferase"/>
    <property type="match status" value="1"/>
</dbReference>
<accession>A0A8J7HEA9</accession>
<reference evidence="5 6" key="1">
    <citation type="journal article" date="2021" name="Int. J. Syst. Evol. Microbiol.">
        <title>Amazonocrinis nigriterrae gen. nov., sp. nov., Atlanticothrix silvestris gen. nov., sp. nov. and Dendronalium phyllosphericum gen. nov., sp. nov., nostocacean cyanobacteria from Brazilian environments.</title>
        <authorList>
            <person name="Alvarenga D.O."/>
            <person name="Andreote A.P.D."/>
            <person name="Branco L.H.Z."/>
            <person name="Delbaje E."/>
            <person name="Cruz R.B."/>
            <person name="Varani A.M."/>
            <person name="Fiore M.F."/>
        </authorList>
    </citation>
    <scope>NUCLEOTIDE SEQUENCE [LARGE SCALE GENOMIC DNA]</scope>
    <source>
        <strain evidence="5 6">CENA357</strain>
    </source>
</reference>
<gene>
    <name evidence="5" type="ORF">I8751_15355</name>
</gene>
<feature type="domain" description="N-acetyltransferase" evidence="4">
    <location>
        <begin position="7"/>
        <end position="163"/>
    </location>
</feature>
<dbReference type="Gene3D" id="3.40.630.30">
    <property type="match status" value="1"/>
</dbReference>
<dbReference type="InterPro" id="IPR000182">
    <property type="entry name" value="GNAT_dom"/>
</dbReference>
<evidence type="ECO:0000256" key="1">
    <source>
        <dbReference type="ARBA" id="ARBA00008694"/>
    </source>
</evidence>
<protein>
    <submittedName>
        <fullName evidence="5">GNAT family N-acetyltransferase</fullName>
    </submittedName>
</protein>
<evidence type="ECO:0000313" key="6">
    <source>
        <dbReference type="Proteomes" id="UP000599391"/>
    </source>
</evidence>
<sequence length="167" mass="18848">MSARSDLILRFAEPADSNVLFELIKGLAEYEKLSHAVTGNVFELEEHLFGSHKYVEAILAEYAGQAVGFALFFYNYSTFLTKPGIYLEDLFVLPEYRRQGIGKALLSKVAQIAVERSCGRLEWSVLDWNVSAQAFYRSMGASILDDWRICRVTQEALTELAAKGHWA</sequence>
<dbReference type="Pfam" id="PF00583">
    <property type="entry name" value="Acetyltransf_1"/>
    <property type="match status" value="1"/>
</dbReference>
<evidence type="ECO:0000256" key="3">
    <source>
        <dbReference type="ARBA" id="ARBA00023315"/>
    </source>
</evidence>
<keyword evidence="6" id="KW-1185">Reference proteome</keyword>
<keyword evidence="3" id="KW-0012">Acyltransferase</keyword>
<proteinExistence type="inferred from homology"/>
<evidence type="ECO:0000313" key="5">
    <source>
        <dbReference type="EMBL" id="MBH8553722.1"/>
    </source>
</evidence>
<keyword evidence="2" id="KW-0808">Transferase</keyword>
<organism evidence="5 6">
    <name type="scientific">Atlanticothrix silvestris CENA357</name>
    <dbReference type="NCBI Taxonomy" id="1725252"/>
    <lineage>
        <taxon>Bacteria</taxon>
        <taxon>Bacillati</taxon>
        <taxon>Cyanobacteriota</taxon>
        <taxon>Cyanophyceae</taxon>
        <taxon>Nostocales</taxon>
        <taxon>Nodulariaceae</taxon>
        <taxon>Atlanticothrix</taxon>
        <taxon>Atlanticothrix silvestris</taxon>
    </lineage>
</organism>
<evidence type="ECO:0000259" key="4">
    <source>
        <dbReference type="PROSITE" id="PS51186"/>
    </source>
</evidence>
<dbReference type="PANTHER" id="PTHR10545:SF29">
    <property type="entry name" value="GH14572P-RELATED"/>
    <property type="match status" value="1"/>
</dbReference>
<dbReference type="SUPFAM" id="SSF55729">
    <property type="entry name" value="Acyl-CoA N-acyltransferases (Nat)"/>
    <property type="match status" value="1"/>
</dbReference>
<dbReference type="PANTHER" id="PTHR10545">
    <property type="entry name" value="DIAMINE N-ACETYLTRANSFERASE"/>
    <property type="match status" value="1"/>
</dbReference>
<dbReference type="Proteomes" id="UP000599391">
    <property type="component" value="Unassembled WGS sequence"/>
</dbReference>
<dbReference type="PROSITE" id="PS51186">
    <property type="entry name" value="GNAT"/>
    <property type="match status" value="1"/>
</dbReference>
<comment type="caution">
    <text evidence="5">The sequence shown here is derived from an EMBL/GenBank/DDBJ whole genome shotgun (WGS) entry which is preliminary data.</text>
</comment>
<dbReference type="EMBL" id="JAECZB010000042">
    <property type="protein sequence ID" value="MBH8553722.1"/>
    <property type="molecule type" value="Genomic_DNA"/>
</dbReference>
<comment type="similarity">
    <text evidence="1">Belongs to the acetyltransferase family.</text>
</comment>
<dbReference type="GO" id="GO:0008080">
    <property type="term" value="F:N-acetyltransferase activity"/>
    <property type="evidence" value="ECO:0007669"/>
    <property type="project" value="TreeGrafter"/>
</dbReference>
<dbReference type="RefSeq" id="WP_214439996.1">
    <property type="nucleotide sequence ID" value="NZ_JAECZB010000042.1"/>
</dbReference>
<dbReference type="AlphaFoldDB" id="A0A8J7HEA9"/>
<evidence type="ECO:0000256" key="2">
    <source>
        <dbReference type="ARBA" id="ARBA00022679"/>
    </source>
</evidence>
<dbReference type="CDD" id="cd04301">
    <property type="entry name" value="NAT_SF"/>
    <property type="match status" value="1"/>
</dbReference>
<name>A0A8J7HEA9_9CYAN</name>
<dbReference type="InterPro" id="IPR051016">
    <property type="entry name" value="Diverse_Substrate_AcTransf"/>
</dbReference>
<dbReference type="InterPro" id="IPR016181">
    <property type="entry name" value="Acyl_CoA_acyltransferase"/>
</dbReference>